<dbReference type="RefSeq" id="WP_003080317.1">
    <property type="nucleotide sequence ID" value="NZ_AEUW02000001.1"/>
</dbReference>
<organism evidence="1 2">
    <name type="scientific">Streptococcus macacae NCTC 11558</name>
    <dbReference type="NCBI Taxonomy" id="764298"/>
    <lineage>
        <taxon>Bacteria</taxon>
        <taxon>Bacillati</taxon>
        <taxon>Bacillota</taxon>
        <taxon>Bacilli</taxon>
        <taxon>Lactobacillales</taxon>
        <taxon>Streptococcaceae</taxon>
        <taxon>Streptococcus</taxon>
    </lineage>
</organism>
<evidence type="ECO:0000313" key="2">
    <source>
        <dbReference type="Proteomes" id="UP000003573"/>
    </source>
</evidence>
<dbReference type="Gene3D" id="3.30.450.150">
    <property type="entry name" value="Haem-degrading domain"/>
    <property type="match status" value="1"/>
</dbReference>
<dbReference type="EMBL" id="AEUW02000001">
    <property type="protein sequence ID" value="EHJ52354.1"/>
    <property type="molecule type" value="Genomic_DNA"/>
</dbReference>
<proteinExistence type="predicted"/>
<protein>
    <recommendedName>
        <fullName evidence="3">PF03928 domain protein</fullName>
    </recommendedName>
</protein>
<evidence type="ECO:0008006" key="3">
    <source>
        <dbReference type="Google" id="ProtNLM"/>
    </source>
</evidence>
<dbReference type="Proteomes" id="UP000003573">
    <property type="component" value="Unassembled WGS sequence"/>
</dbReference>
<keyword evidence="2" id="KW-1185">Reference proteome</keyword>
<dbReference type="Pfam" id="PF03928">
    <property type="entry name" value="HbpS-like"/>
    <property type="match status" value="1"/>
</dbReference>
<gene>
    <name evidence="1" type="ORF">STRMA_0545</name>
</gene>
<comment type="caution">
    <text evidence="1">The sequence shown here is derived from an EMBL/GenBank/DDBJ whole genome shotgun (WGS) entry which is preliminary data.</text>
</comment>
<accession>G5JU05</accession>
<dbReference type="PANTHER" id="PTHR34309:SF1">
    <property type="entry name" value="PROTEIN GLCG"/>
    <property type="match status" value="1"/>
</dbReference>
<dbReference type="SUPFAM" id="SSF143744">
    <property type="entry name" value="GlcG-like"/>
    <property type="match status" value="1"/>
</dbReference>
<dbReference type="AlphaFoldDB" id="G5JU05"/>
<dbReference type="InterPro" id="IPR038084">
    <property type="entry name" value="PduO/GlcC-like_sf"/>
</dbReference>
<name>G5JU05_9STRE</name>
<dbReference type="OrthoDB" id="9778896at2"/>
<dbReference type="InterPro" id="IPR052517">
    <property type="entry name" value="GlcG_carb_metab_protein"/>
</dbReference>
<reference evidence="1 2" key="1">
    <citation type="journal article" date="2014" name="Int. J. Syst. Evol. Microbiol.">
        <title>Phylogenomics and the dynamic genome evolution of the genus Streptococcus.</title>
        <authorList>
            <consortium name="The Broad Institute Genome Sequencing Platform"/>
            <person name="Richards V.P."/>
            <person name="Palmer S.R."/>
            <person name="Pavinski Bitar P.D."/>
            <person name="Qin X."/>
            <person name="Weinstock G.M."/>
            <person name="Highlander S.K."/>
            <person name="Town C.D."/>
            <person name="Burne R.A."/>
            <person name="Stanhope M.J."/>
        </authorList>
    </citation>
    <scope>NUCLEOTIDE SEQUENCE [LARGE SCALE GENOMIC DNA]</scope>
    <source>
        <strain evidence="1 2">NCTC 11558</strain>
    </source>
</reference>
<sequence>MIFEEYDVQYQEISIYREASNQIQPWKDLDGMQNKHLGKFCVFAGGLPIFKDGQCIGAIGVSGGTIDEDESIAKRL</sequence>
<dbReference type="PANTHER" id="PTHR34309">
    <property type="entry name" value="SLR1406 PROTEIN"/>
    <property type="match status" value="1"/>
</dbReference>
<evidence type="ECO:0000313" key="1">
    <source>
        <dbReference type="EMBL" id="EHJ52354.1"/>
    </source>
</evidence>
<dbReference type="InterPro" id="IPR005624">
    <property type="entry name" value="PduO/GlcC-like"/>
</dbReference>